<protein>
    <submittedName>
        <fullName evidence="1">Uncharacterized protein</fullName>
    </submittedName>
</protein>
<evidence type="ECO:0000313" key="2">
    <source>
        <dbReference type="Proteomes" id="UP001162162"/>
    </source>
</evidence>
<dbReference type="Proteomes" id="UP001162162">
    <property type="component" value="Unassembled WGS sequence"/>
</dbReference>
<keyword evidence="2" id="KW-1185">Reference proteome</keyword>
<dbReference type="AlphaFoldDB" id="A0AAV8YHG5"/>
<sequence length="100" mass="11018">MFRIDALGQFAGFTTLLIRDSMRNNIVCIASLSLFLGPKPEFYIGKISQGFECCLAVGDDLDPLICVRPPSHLLRTSGYCGYFCLENGCIAPQIYADFAI</sequence>
<gene>
    <name evidence="1" type="ORF">NQ318_012788</name>
</gene>
<reference evidence="1" key="1">
    <citation type="journal article" date="2023" name="Insect Mol. Biol.">
        <title>Genome sequencing provides insights into the evolution of gene families encoding plant cell wall-degrading enzymes in longhorned beetles.</title>
        <authorList>
            <person name="Shin N.R."/>
            <person name="Okamura Y."/>
            <person name="Kirsch R."/>
            <person name="Pauchet Y."/>
        </authorList>
    </citation>
    <scope>NUCLEOTIDE SEQUENCE</scope>
    <source>
        <strain evidence="1">AMC_N1</strain>
    </source>
</reference>
<accession>A0AAV8YHG5</accession>
<name>A0AAV8YHG5_9CUCU</name>
<evidence type="ECO:0000313" key="1">
    <source>
        <dbReference type="EMBL" id="KAJ8950708.1"/>
    </source>
</evidence>
<proteinExistence type="predicted"/>
<dbReference type="EMBL" id="JAPWTK010000096">
    <property type="protein sequence ID" value="KAJ8950708.1"/>
    <property type="molecule type" value="Genomic_DNA"/>
</dbReference>
<comment type="caution">
    <text evidence="1">The sequence shown here is derived from an EMBL/GenBank/DDBJ whole genome shotgun (WGS) entry which is preliminary data.</text>
</comment>
<organism evidence="1 2">
    <name type="scientific">Aromia moschata</name>
    <dbReference type="NCBI Taxonomy" id="1265417"/>
    <lineage>
        <taxon>Eukaryota</taxon>
        <taxon>Metazoa</taxon>
        <taxon>Ecdysozoa</taxon>
        <taxon>Arthropoda</taxon>
        <taxon>Hexapoda</taxon>
        <taxon>Insecta</taxon>
        <taxon>Pterygota</taxon>
        <taxon>Neoptera</taxon>
        <taxon>Endopterygota</taxon>
        <taxon>Coleoptera</taxon>
        <taxon>Polyphaga</taxon>
        <taxon>Cucujiformia</taxon>
        <taxon>Chrysomeloidea</taxon>
        <taxon>Cerambycidae</taxon>
        <taxon>Cerambycinae</taxon>
        <taxon>Callichromatini</taxon>
        <taxon>Aromia</taxon>
    </lineage>
</organism>